<organism evidence="1">
    <name type="scientific">Siphoviridae sp. ct1SN28</name>
    <dbReference type="NCBI Taxonomy" id="2825308"/>
    <lineage>
        <taxon>Viruses</taxon>
        <taxon>Duplodnaviria</taxon>
        <taxon>Heunggongvirae</taxon>
        <taxon>Uroviricota</taxon>
        <taxon>Caudoviricetes</taxon>
    </lineage>
</organism>
<accession>A0A8S5TRH4</accession>
<name>A0A8S5TRH4_9CAUD</name>
<reference evidence="1" key="1">
    <citation type="journal article" date="2021" name="Proc. Natl. Acad. Sci. U.S.A.">
        <title>A Catalog of Tens of Thousands of Viruses from Human Metagenomes Reveals Hidden Associations with Chronic Diseases.</title>
        <authorList>
            <person name="Tisza M.J."/>
            <person name="Buck C.B."/>
        </authorList>
    </citation>
    <scope>NUCLEOTIDE SEQUENCE</scope>
    <source>
        <strain evidence="1">Ct1SN28</strain>
    </source>
</reference>
<protein>
    <submittedName>
        <fullName evidence="1">Minor structural protein putative tail fiber</fullName>
    </submittedName>
</protein>
<sequence length="951" mass="106340">MIGVSDRYKANMVAPVKSVKVKLVEVVPDGQTPLELKSGDSLVSAKITAVGEFLGTGAKQLNAVLIGEFNQLQGKGFKAFIGIDDPTTNETDWACQGDFRVETANLSIEKGTTELVAYDAMTRAYKTEYANSLLSFPCTIKNLIEQVAGAFGLELDQTEIAKLPNINYTVKQDPYKKIKGATYRQILDELAQATGSTVIISCGKLLFKPYAEPVNSIDTNNMLTFKVGEKWGVPTKLALAREPQEDNTMLEDRELEKLPTTKNILPVPTSGTYESNTFTTTYNGDGSLTCQGTVNTEGGRTWCNYTKYAEKKLDRGVYLFTVDKINPYLQNLRFMDKNSKLRNTTITRMNGGAFYNATDIDVVRFYLYQEGLNFEYKQPKEINETYKFALYKIGFNPFGNYNDLLTSDELEVVFNGYDEQLATPKGMTITKSETDKRIVFSGKPQGSWQLIFNRNVKEMDEVLEDGALYFYSVEGDTSLIGANYVVIDKATGKTYITGGASVLFRVDKSKYQYRWYFETKNINTWNSATDEPRKYAFALFKLKNKYEYEQLQTNGSKDIKLVNNELLDDDRQALIQPLFDALIKPANIKMDELEIKTEGHGIYEVGDNITCKVNGETYNLNVSETRLELSGGIKETLICRPPKFNATDRTTAGGIKQTIYNTELKTDRQQQEITAVVSKQEKSEQYNLEQFTQIKQDIHNITQTVQVVGGGNLIKNSVGYGIDGQKNLVNWDYSHDTAKITSETSPASITAGALSGNQINLTASTMSQRIYVKSAEPHTLTARVSKGIVGSGKIELISDLDHYVINLEDQKSYHWDEVALTFTPKMGWLDVKITADANSTFSITDLMLAGGDTKQPWRQSAGEIYNTQVSLDANGIQVRSSVYSGDYVEITPLEFSGYSTAGGQKRKVFTLNRDTTEVEKIKVRTQIDMPPIKIVPFQGEQNQGWAFVPNI</sequence>
<evidence type="ECO:0000313" key="1">
    <source>
        <dbReference type="EMBL" id="DAF84810.1"/>
    </source>
</evidence>
<dbReference type="EMBL" id="BK015910">
    <property type="protein sequence ID" value="DAF84810.1"/>
    <property type="molecule type" value="Genomic_DNA"/>
</dbReference>
<proteinExistence type="predicted"/>